<dbReference type="Proteomes" id="UP000289708">
    <property type="component" value="Unassembled WGS sequence"/>
</dbReference>
<dbReference type="RefSeq" id="WP_128776576.1">
    <property type="nucleotide sequence ID" value="NZ_RYFI01000004.1"/>
</dbReference>
<evidence type="ECO:0000313" key="2">
    <source>
        <dbReference type="EMBL" id="RXF74351.1"/>
    </source>
</evidence>
<feature type="signal peptide" evidence="1">
    <location>
        <begin position="1"/>
        <end position="32"/>
    </location>
</feature>
<evidence type="ECO:0000256" key="1">
    <source>
        <dbReference type="SAM" id="SignalP"/>
    </source>
</evidence>
<feature type="chain" id="PRO_5020284474" evidence="1">
    <location>
        <begin position="33"/>
        <end position="130"/>
    </location>
</feature>
<gene>
    <name evidence="2" type="ORF">EK403_05880</name>
</gene>
<keyword evidence="3" id="KW-1185">Reference proteome</keyword>
<accession>A0A4Q0MKW2</accession>
<comment type="caution">
    <text evidence="2">The sequence shown here is derived from an EMBL/GenBank/DDBJ whole genome shotgun (WGS) entry which is preliminary data.</text>
</comment>
<dbReference type="AlphaFoldDB" id="A0A4Q0MKW2"/>
<reference evidence="2 3" key="1">
    <citation type="submission" date="2018-12" db="EMBL/GenBank/DDBJ databases">
        <title>bacterium Hansschlegelia zhihuaiae S113.</title>
        <authorList>
            <person name="He J."/>
        </authorList>
    </citation>
    <scope>NUCLEOTIDE SEQUENCE [LARGE SCALE GENOMIC DNA]</scope>
    <source>
        <strain evidence="2 3">S 113</strain>
    </source>
</reference>
<keyword evidence="1" id="KW-0732">Signal</keyword>
<dbReference type="OrthoDB" id="8448638at2"/>
<dbReference type="EMBL" id="RYFI01000004">
    <property type="protein sequence ID" value="RXF74351.1"/>
    <property type="molecule type" value="Genomic_DNA"/>
</dbReference>
<name>A0A4Q0MKW2_9HYPH</name>
<organism evidence="2 3">
    <name type="scientific">Hansschlegelia zhihuaiae</name>
    <dbReference type="NCBI Taxonomy" id="405005"/>
    <lineage>
        <taxon>Bacteria</taxon>
        <taxon>Pseudomonadati</taxon>
        <taxon>Pseudomonadota</taxon>
        <taxon>Alphaproteobacteria</taxon>
        <taxon>Hyphomicrobiales</taxon>
        <taxon>Methylopilaceae</taxon>
        <taxon>Hansschlegelia</taxon>
    </lineage>
</organism>
<sequence>MLIAKTAPRRLPRVVPAALGLAATLAASAASAEDYAFLAAPQTSLNRMFRVETTSGEVGVCQFAVSDRGAGVTLCYPPGEGAGPQEPGLYALAASNHQQEGGVYRVERRTGRMSLCYVLAEQVVCTPQAR</sequence>
<proteinExistence type="predicted"/>
<evidence type="ECO:0000313" key="3">
    <source>
        <dbReference type="Proteomes" id="UP000289708"/>
    </source>
</evidence>
<protein>
    <submittedName>
        <fullName evidence="2">Uncharacterized protein</fullName>
    </submittedName>
</protein>